<dbReference type="OrthoDB" id="10438142at2759"/>
<keyword evidence="3" id="KW-1185">Reference proteome</keyword>
<evidence type="ECO:0000313" key="2">
    <source>
        <dbReference type="EMBL" id="KRX27442.1"/>
    </source>
</evidence>
<proteinExistence type="predicted"/>
<evidence type="ECO:0000313" key="3">
    <source>
        <dbReference type="Proteomes" id="UP000054630"/>
    </source>
</evidence>
<gene>
    <name evidence="2" type="ORF">T07_13844</name>
</gene>
<dbReference type="EMBL" id="JYDL01000003">
    <property type="protein sequence ID" value="KRX27442.1"/>
    <property type="molecule type" value="Genomic_DNA"/>
</dbReference>
<accession>A0A0V0SL43</accession>
<protein>
    <submittedName>
        <fullName evidence="2">Uncharacterized protein</fullName>
    </submittedName>
</protein>
<comment type="caution">
    <text evidence="2">The sequence shown here is derived from an EMBL/GenBank/DDBJ whole genome shotgun (WGS) entry which is preliminary data.</text>
</comment>
<organism evidence="2 3">
    <name type="scientific">Trichinella nelsoni</name>
    <dbReference type="NCBI Taxonomy" id="6336"/>
    <lineage>
        <taxon>Eukaryota</taxon>
        <taxon>Metazoa</taxon>
        <taxon>Ecdysozoa</taxon>
        <taxon>Nematoda</taxon>
        <taxon>Enoplea</taxon>
        <taxon>Dorylaimia</taxon>
        <taxon>Trichinellida</taxon>
        <taxon>Trichinellidae</taxon>
        <taxon>Trichinella</taxon>
    </lineage>
</organism>
<feature type="region of interest" description="Disordered" evidence="1">
    <location>
        <begin position="35"/>
        <end position="66"/>
    </location>
</feature>
<dbReference type="AlphaFoldDB" id="A0A0V0SL43"/>
<name>A0A0V0SL43_9BILA</name>
<reference evidence="2 3" key="1">
    <citation type="submission" date="2015-01" db="EMBL/GenBank/DDBJ databases">
        <title>Evolution of Trichinella species and genotypes.</title>
        <authorList>
            <person name="Korhonen P.K."/>
            <person name="Edoardo P."/>
            <person name="Giuseppe L.R."/>
            <person name="Gasser R.B."/>
        </authorList>
    </citation>
    <scope>NUCLEOTIDE SEQUENCE [LARGE SCALE GENOMIC DNA]</scope>
    <source>
        <strain evidence="2">ISS37</strain>
    </source>
</reference>
<evidence type="ECO:0000256" key="1">
    <source>
        <dbReference type="SAM" id="MobiDB-lite"/>
    </source>
</evidence>
<dbReference type="Proteomes" id="UP000054630">
    <property type="component" value="Unassembled WGS sequence"/>
</dbReference>
<sequence>MTFSTVVDPCKVTFFSRLQLQQCDVSIIRGSLKLQGSRADGGDCVQSSASGRNKLNPKGWSEVNNL</sequence>